<dbReference type="PANTHER" id="PTHR37305">
    <property type="entry name" value="INTEGRAL MEMBRANE PROTEIN-RELATED"/>
    <property type="match status" value="1"/>
</dbReference>
<dbReference type="Proteomes" id="UP000632289">
    <property type="component" value="Unassembled WGS sequence"/>
</dbReference>
<dbReference type="AlphaFoldDB" id="A0A927F2S8"/>
<evidence type="ECO:0000256" key="1">
    <source>
        <dbReference type="SAM" id="MobiDB-lite"/>
    </source>
</evidence>
<keyword evidence="2" id="KW-1133">Transmembrane helix</keyword>
<name>A0A927F2S8_9ACTN</name>
<feature type="transmembrane region" description="Helical" evidence="2">
    <location>
        <begin position="86"/>
        <end position="108"/>
    </location>
</feature>
<feature type="compositionally biased region" description="Low complexity" evidence="1">
    <location>
        <begin position="1"/>
        <end position="13"/>
    </location>
</feature>
<feature type="transmembrane region" description="Helical" evidence="2">
    <location>
        <begin position="129"/>
        <end position="155"/>
    </location>
</feature>
<sequence length="307" mass="32336">MSTPYAAPQAAPAAPGPHGGVDHRPARPVEQSTHLGHAIASEWTKIRSVRSTIWTLAVMFALVVGIGLLTALALESGPYAELPVLGGGLFGMMLGQLAIITLGVLTVTSEYSTGMIRTTMTVCPKRTRVLTAKAIVFFALTFVMTLAATSLTALIHSAMLEGKPLSPYHDLNVGADPSQAVETATATSQQWLQATVGVSLFVALLGLLSLAVGTLLRSTPGGVTTMLGLVLLPFLISLFLMTESTRELGDALREYSMLNGLSTLYHMPFEFTEDASQVNGWPLLGLLAAVTAAALIAAYARISTRDV</sequence>
<organism evidence="3 4">
    <name type="scientific">Streptomyces chumphonensis</name>
    <dbReference type="NCBI Taxonomy" id="1214925"/>
    <lineage>
        <taxon>Bacteria</taxon>
        <taxon>Bacillati</taxon>
        <taxon>Actinomycetota</taxon>
        <taxon>Actinomycetes</taxon>
        <taxon>Kitasatosporales</taxon>
        <taxon>Streptomycetaceae</taxon>
        <taxon>Streptomyces</taxon>
    </lineage>
</organism>
<evidence type="ECO:0000313" key="4">
    <source>
        <dbReference type="Proteomes" id="UP000632289"/>
    </source>
</evidence>
<feature type="transmembrane region" description="Helical" evidence="2">
    <location>
        <begin position="281"/>
        <end position="300"/>
    </location>
</feature>
<reference evidence="3" key="1">
    <citation type="submission" date="2020-09" db="EMBL/GenBank/DDBJ databases">
        <title>Secondary metabolite and genome analysis of marine Streptomyces chumphonensis KK1-2T.</title>
        <authorList>
            <person name="Phongsopitanun W."/>
            <person name="Kanchanasin P."/>
            <person name="Pittayakhajonwut P."/>
            <person name="Suwanborirux K."/>
            <person name="Tanasupawat S."/>
        </authorList>
    </citation>
    <scope>NUCLEOTIDE SEQUENCE</scope>
    <source>
        <strain evidence="3">KK1-2</strain>
    </source>
</reference>
<evidence type="ECO:0000313" key="3">
    <source>
        <dbReference type="EMBL" id="MBD3934166.1"/>
    </source>
</evidence>
<comment type="caution">
    <text evidence="3">The sequence shown here is derived from an EMBL/GenBank/DDBJ whole genome shotgun (WGS) entry which is preliminary data.</text>
</comment>
<dbReference type="RefSeq" id="WP_191211462.1">
    <property type="nucleotide sequence ID" value="NZ_BAABKL010000041.1"/>
</dbReference>
<gene>
    <name evidence="3" type="ORF">IF129_21715</name>
</gene>
<evidence type="ECO:0000256" key="2">
    <source>
        <dbReference type="SAM" id="Phobius"/>
    </source>
</evidence>
<dbReference type="PANTHER" id="PTHR37305:SF1">
    <property type="entry name" value="MEMBRANE PROTEIN"/>
    <property type="match status" value="1"/>
</dbReference>
<keyword evidence="2" id="KW-0812">Transmembrane</keyword>
<proteinExistence type="predicted"/>
<feature type="transmembrane region" description="Helical" evidence="2">
    <location>
        <begin position="191"/>
        <end position="216"/>
    </location>
</feature>
<keyword evidence="2" id="KW-0472">Membrane</keyword>
<protein>
    <submittedName>
        <fullName evidence="3">ABC transporter permease</fullName>
    </submittedName>
</protein>
<keyword evidence="4" id="KW-1185">Reference proteome</keyword>
<feature type="region of interest" description="Disordered" evidence="1">
    <location>
        <begin position="1"/>
        <end position="27"/>
    </location>
</feature>
<feature type="transmembrane region" description="Helical" evidence="2">
    <location>
        <begin position="53"/>
        <end position="74"/>
    </location>
</feature>
<dbReference type="EMBL" id="JACXYU010000014">
    <property type="protein sequence ID" value="MBD3934166.1"/>
    <property type="molecule type" value="Genomic_DNA"/>
</dbReference>
<feature type="transmembrane region" description="Helical" evidence="2">
    <location>
        <begin position="223"/>
        <end position="242"/>
    </location>
</feature>
<accession>A0A927F2S8</accession>